<feature type="region of interest" description="Disordered" evidence="1">
    <location>
        <begin position="76"/>
        <end position="101"/>
    </location>
</feature>
<dbReference type="OrthoDB" id="2422840at2759"/>
<reference evidence="2 3" key="1">
    <citation type="submission" date="2021-08" db="EMBL/GenBank/DDBJ databases">
        <title>Draft Genome Sequence of Phanerochaete sordida strain YK-624.</title>
        <authorList>
            <person name="Mori T."/>
            <person name="Dohra H."/>
            <person name="Suzuki T."/>
            <person name="Kawagishi H."/>
            <person name="Hirai H."/>
        </authorList>
    </citation>
    <scope>NUCLEOTIDE SEQUENCE [LARGE SCALE GENOMIC DNA]</scope>
    <source>
        <strain evidence="2 3">YK-624</strain>
    </source>
</reference>
<feature type="region of interest" description="Disordered" evidence="1">
    <location>
        <begin position="134"/>
        <end position="154"/>
    </location>
</feature>
<comment type="caution">
    <text evidence="2">The sequence shown here is derived from an EMBL/GenBank/DDBJ whole genome shotgun (WGS) entry which is preliminary data.</text>
</comment>
<dbReference type="AlphaFoldDB" id="A0A9P3G7W9"/>
<evidence type="ECO:0000313" key="3">
    <source>
        <dbReference type="Proteomes" id="UP000703269"/>
    </source>
</evidence>
<keyword evidence="3" id="KW-1185">Reference proteome</keyword>
<feature type="compositionally biased region" description="Polar residues" evidence="1">
    <location>
        <begin position="139"/>
        <end position="152"/>
    </location>
</feature>
<name>A0A9P3G7W9_9APHY</name>
<organism evidence="2 3">
    <name type="scientific">Phanerochaete sordida</name>
    <dbReference type="NCBI Taxonomy" id="48140"/>
    <lineage>
        <taxon>Eukaryota</taxon>
        <taxon>Fungi</taxon>
        <taxon>Dikarya</taxon>
        <taxon>Basidiomycota</taxon>
        <taxon>Agaricomycotina</taxon>
        <taxon>Agaricomycetes</taxon>
        <taxon>Polyporales</taxon>
        <taxon>Phanerochaetaceae</taxon>
        <taxon>Phanerochaete</taxon>
    </lineage>
</organism>
<protein>
    <submittedName>
        <fullName evidence="2">Uncharacterized protein</fullName>
    </submittedName>
</protein>
<sequence>MQVTEDPDGGEAVDLYKEHMVVVDGWNAYETPASPAASIHFPLSQEEDELAVNKYLLWSSPAADEGRNRFNFEKMDEHELPRSQRIRGSHGQPKSDGQDESLQEMLSFLRPIPKTPQKRAGEPQVVDSHLAVEVKTPRSEPSSPHTTITASLLGQPPTALYSDLDIGSPRSQDLSSDDVGITRLLKKMYKNETGAESGLVVNPQDFILKERLDEKETHLMDVPDLLPPNEHAPSIAYMPTTLRALLAPKQERVSGNAVNSARPLPADYASDCVQDGFLKEIKGFKALFLGLSWRPFDFGPSIPTHEELSRVVDSVQIDCLQDVKTGLNNDDSNAAEDALARLLDDLTVSDNPAAGISQDSSAIPSTQCWLLDQPSLDALATADDPEGFLLTTSERRRLLGLPEQPTTSYSDHGSEDDFVEDRPVKRLRFSSPVEIIEITPRPSFEREPDYHEDAAGDDYLGYVEDSGVFIPDLPRSRLGAISFAQLSDDAQGFEGPSDDGEVIPDVDPVLLDRWDADYTISSIWERPVPDELEYDIRASPQLHNLDGADYATDASPASPREEIAAAEHDVSRQPEPLLVRKDGIPGFPTHRQAVRLPADELPIFQGTRISTVSNNENLLQGQSARQSLQEFMRIRSRQVIAPPDVPSQSPVAPAARDTVSDDIPIAVPSELVDRHTLTLPAPRSTPRPVHRYLASLDFIQRRALVRALAAPACAVQLTEREDLDGADLVLDADTAVVFSSLRTLPGRCDVLTARVGRLSWRFAHLLVVFEAFPPGDAPAHALVDGTLAVNPFSPPVIKVVKKLKRDIALAEACYDKRAETSVQLAFPLTLADAAQSVRVFGDLAEERDVTRGALWGERPWLELEDEDLDERDLAAIDGMNAFAAAVVLSSASLDDFLERTPDERLEAFGDLVGRHRIETFNTVIARRRQAMELPSSSPPISSKSPASMEVATTGYQHDAVPGWAE</sequence>
<evidence type="ECO:0000313" key="2">
    <source>
        <dbReference type="EMBL" id="GJE89459.1"/>
    </source>
</evidence>
<feature type="compositionally biased region" description="Low complexity" evidence="1">
    <location>
        <begin position="934"/>
        <end position="947"/>
    </location>
</feature>
<feature type="region of interest" description="Disordered" evidence="1">
    <location>
        <begin position="931"/>
        <end position="965"/>
    </location>
</feature>
<accession>A0A9P3G7W9</accession>
<dbReference type="EMBL" id="BPQB01000013">
    <property type="protein sequence ID" value="GJE89459.1"/>
    <property type="molecule type" value="Genomic_DNA"/>
</dbReference>
<proteinExistence type="predicted"/>
<gene>
    <name evidence="2" type="ORF">PsYK624_055600</name>
</gene>
<evidence type="ECO:0000256" key="1">
    <source>
        <dbReference type="SAM" id="MobiDB-lite"/>
    </source>
</evidence>
<dbReference type="Proteomes" id="UP000703269">
    <property type="component" value="Unassembled WGS sequence"/>
</dbReference>